<comment type="caution">
    <text evidence="3">The sequence shown here is derived from an EMBL/GenBank/DDBJ whole genome shotgun (WGS) entry which is preliminary data.</text>
</comment>
<dbReference type="EMBL" id="MRAD01000003">
    <property type="protein sequence ID" value="OOO62949.1"/>
    <property type="molecule type" value="Genomic_DNA"/>
</dbReference>
<dbReference type="EMBL" id="MRAE01000022">
    <property type="protein sequence ID" value="OOO65044.1"/>
    <property type="molecule type" value="Genomic_DNA"/>
</dbReference>
<evidence type="ECO:0000313" key="5">
    <source>
        <dbReference type="Proteomes" id="UP000190256"/>
    </source>
</evidence>
<organism evidence="3 5">
    <name type="scientific">Clostridium tepidum</name>
    <dbReference type="NCBI Taxonomy" id="1962263"/>
    <lineage>
        <taxon>Bacteria</taxon>
        <taxon>Bacillati</taxon>
        <taxon>Bacillota</taxon>
        <taxon>Clostridia</taxon>
        <taxon>Eubacteriales</taxon>
        <taxon>Clostridiaceae</taxon>
        <taxon>Clostridium</taxon>
    </lineage>
</organism>
<name>A0A1S9I3Y0_9CLOT</name>
<protein>
    <submittedName>
        <fullName evidence="3">Uncharacterized protein</fullName>
    </submittedName>
</protein>
<accession>A0A1S9I3Y0</accession>
<keyword evidence="1" id="KW-0812">Transmembrane</keyword>
<feature type="transmembrane region" description="Helical" evidence="1">
    <location>
        <begin position="7"/>
        <end position="34"/>
    </location>
</feature>
<proteinExistence type="predicted"/>
<keyword evidence="4" id="KW-1185">Reference proteome</keyword>
<dbReference type="Proteomes" id="UP000190206">
    <property type="component" value="Unassembled WGS sequence"/>
</dbReference>
<dbReference type="STRING" id="1962263.BS637_03800"/>
<evidence type="ECO:0000313" key="3">
    <source>
        <dbReference type="EMBL" id="OOO65044.1"/>
    </source>
</evidence>
<keyword evidence="1" id="KW-0472">Membrane</keyword>
<dbReference type="Proteomes" id="UP000190256">
    <property type="component" value="Unassembled WGS sequence"/>
</dbReference>
<feature type="transmembrane region" description="Helical" evidence="1">
    <location>
        <begin position="90"/>
        <end position="107"/>
    </location>
</feature>
<evidence type="ECO:0000313" key="2">
    <source>
        <dbReference type="EMBL" id="OOO62949.1"/>
    </source>
</evidence>
<reference evidence="2 4" key="1">
    <citation type="submission" date="2016-12" db="EMBL/GenBank/DDBJ databases">
        <title>Clostridium tepidum sp. nov., a close relative of Clostridium sporogenes and Clostridium botulinum Group I.</title>
        <authorList>
            <person name="Dobritsa A.P."/>
            <person name="Kutumbaka K."/>
            <person name="Werner K."/>
            <person name="Samadpour M."/>
        </authorList>
    </citation>
    <scope>NUCLEOTIDE SEQUENCE [LARGE SCALE GENOMIC DNA]</scope>
    <source>
        <strain evidence="2 4">PE</strain>
    </source>
</reference>
<dbReference type="AlphaFoldDB" id="A0A1S9I3Y0"/>
<feature type="transmembrane region" description="Helical" evidence="1">
    <location>
        <begin position="40"/>
        <end position="60"/>
    </location>
</feature>
<reference evidence="3 5" key="2">
    <citation type="submission" date="2016-12" db="EMBL/GenBank/DDBJ databases">
        <title>Clostridium tepidum sp. nov., a close relative of Clostridium sporogenes and Clostridium botulinum Group I.</title>
        <authorList>
            <person name="Dobritsa A.P."/>
            <person name="Kutumbaka K.K."/>
            <person name="Werner K."/>
            <person name="Wiedmann M."/>
            <person name="Asmus A."/>
            <person name="Samadpour M."/>
        </authorList>
    </citation>
    <scope>NUCLEOTIDE SEQUENCE [LARGE SCALE GENOMIC DNA]</scope>
    <source>
        <strain evidence="3 5">IEH 97212</strain>
    </source>
</reference>
<evidence type="ECO:0000256" key="1">
    <source>
        <dbReference type="SAM" id="Phobius"/>
    </source>
</evidence>
<keyword evidence="1" id="KW-1133">Transmembrane helix</keyword>
<sequence>MYLIKILFIFVYFILGIFNGISGYFISILSLMYILNTLFINLNLSIIYIILGILCFLLYFKPPKKYILKLHLLYKNKIPKEKYIIYQKRFLLLIGLYSLFVGSIWILTNSTFLEIDRDFSLFQLNLMIFSILVLFLAKKQKEKV</sequence>
<feature type="transmembrane region" description="Helical" evidence="1">
    <location>
        <begin position="119"/>
        <end position="137"/>
    </location>
</feature>
<gene>
    <name evidence="2" type="ORF">BS637_03800</name>
    <name evidence="3" type="ORF">BS638_09450</name>
</gene>
<evidence type="ECO:0000313" key="4">
    <source>
        <dbReference type="Proteomes" id="UP000190206"/>
    </source>
</evidence>